<dbReference type="InterPro" id="IPR017926">
    <property type="entry name" value="GATASE"/>
</dbReference>
<comment type="caution">
    <text evidence="12">The sequence shown here is derived from an EMBL/GenBank/DDBJ whole genome shotgun (WGS) entry which is preliminary data.</text>
</comment>
<dbReference type="PANTHER" id="PTHR42701">
    <property type="entry name" value="IMIDAZOLE GLYCEROL PHOSPHATE SYNTHASE SUBUNIT HISH"/>
    <property type="match status" value="1"/>
</dbReference>
<evidence type="ECO:0000256" key="10">
    <source>
        <dbReference type="HAMAP-Rule" id="MF_00278"/>
    </source>
</evidence>
<comment type="pathway">
    <text evidence="1 10">Amino-acid biosynthesis; L-histidine biosynthesis; L-histidine from 5-phospho-alpha-D-ribose 1-diphosphate: step 5/9.</text>
</comment>
<evidence type="ECO:0000256" key="4">
    <source>
        <dbReference type="ARBA" id="ARBA00022801"/>
    </source>
</evidence>
<dbReference type="Pfam" id="PF00117">
    <property type="entry name" value="GATase"/>
    <property type="match status" value="1"/>
</dbReference>
<feature type="domain" description="Glutamine amidotransferase" evidence="11">
    <location>
        <begin position="7"/>
        <end position="200"/>
    </location>
</feature>
<protein>
    <recommendedName>
        <fullName evidence="10">Imidazole glycerol phosphate synthase subunit HisH</fullName>
        <ecNumber evidence="10">4.3.2.10</ecNumber>
    </recommendedName>
    <alternativeName>
        <fullName evidence="10">IGP synthase glutaminase subunit</fullName>
        <ecNumber evidence="10">3.5.1.2</ecNumber>
    </alternativeName>
    <alternativeName>
        <fullName evidence="10">IGP synthase subunit HisH</fullName>
    </alternativeName>
    <alternativeName>
        <fullName evidence="10">ImGP synthase subunit HisH</fullName>
        <shortName evidence="10">IGPS subunit HisH</shortName>
    </alternativeName>
</protein>
<keyword evidence="10" id="KW-0963">Cytoplasm</keyword>
<comment type="catalytic activity">
    <reaction evidence="8 10">
        <text>5-[(5-phospho-1-deoxy-D-ribulos-1-ylimino)methylamino]-1-(5-phospho-beta-D-ribosyl)imidazole-4-carboxamide + L-glutamine = D-erythro-1-(imidazol-4-yl)glycerol 3-phosphate + 5-amino-1-(5-phospho-beta-D-ribosyl)imidazole-4-carboxamide + L-glutamate + H(+)</text>
        <dbReference type="Rhea" id="RHEA:24793"/>
        <dbReference type="ChEBI" id="CHEBI:15378"/>
        <dbReference type="ChEBI" id="CHEBI:29985"/>
        <dbReference type="ChEBI" id="CHEBI:58278"/>
        <dbReference type="ChEBI" id="CHEBI:58359"/>
        <dbReference type="ChEBI" id="CHEBI:58475"/>
        <dbReference type="ChEBI" id="CHEBI:58525"/>
        <dbReference type="EC" id="4.3.2.10"/>
    </reaction>
</comment>
<gene>
    <name evidence="10 12" type="primary">hisH</name>
    <name evidence="12" type="ORF">Q4T40_02985</name>
</gene>
<comment type="subunit">
    <text evidence="2 10">Heterodimer of HisH and HisF.</text>
</comment>
<comment type="subcellular location">
    <subcellularLocation>
        <location evidence="10">Cytoplasm</location>
    </subcellularLocation>
</comment>
<dbReference type="PIRSF" id="PIRSF000495">
    <property type="entry name" value="Amidotransf_hisH"/>
    <property type="match status" value="1"/>
</dbReference>
<evidence type="ECO:0000256" key="6">
    <source>
        <dbReference type="ARBA" id="ARBA00023102"/>
    </source>
</evidence>
<dbReference type="HAMAP" id="MF_00278">
    <property type="entry name" value="HisH"/>
    <property type="match status" value="1"/>
</dbReference>
<keyword evidence="6 10" id="KW-0368">Histidine biosynthesis</keyword>
<dbReference type="InterPro" id="IPR029062">
    <property type="entry name" value="Class_I_gatase-like"/>
</dbReference>
<name>A0ABU3NTS0_9FIRM</name>
<accession>A0ABU3NTS0</accession>
<evidence type="ECO:0000256" key="7">
    <source>
        <dbReference type="ARBA" id="ARBA00023239"/>
    </source>
</evidence>
<evidence type="ECO:0000256" key="8">
    <source>
        <dbReference type="ARBA" id="ARBA00047838"/>
    </source>
</evidence>
<dbReference type="Gene3D" id="3.40.50.880">
    <property type="match status" value="1"/>
</dbReference>
<dbReference type="CDD" id="cd01748">
    <property type="entry name" value="GATase1_IGP_Synthase"/>
    <property type="match status" value="1"/>
</dbReference>
<dbReference type="NCBIfam" id="TIGR01855">
    <property type="entry name" value="IMP_synth_hisH"/>
    <property type="match status" value="1"/>
</dbReference>
<dbReference type="EC" id="3.5.1.2" evidence="10"/>
<dbReference type="PANTHER" id="PTHR42701:SF1">
    <property type="entry name" value="IMIDAZOLE GLYCEROL PHOSPHATE SYNTHASE SUBUNIT HISH"/>
    <property type="match status" value="1"/>
</dbReference>
<evidence type="ECO:0000256" key="3">
    <source>
        <dbReference type="ARBA" id="ARBA00022605"/>
    </source>
</evidence>
<dbReference type="InterPro" id="IPR010139">
    <property type="entry name" value="Imidazole-glycPsynth_HisH"/>
</dbReference>
<reference evidence="12 13" key="1">
    <citation type="submission" date="2023-07" db="EMBL/GenBank/DDBJ databases">
        <title>The novel representative of Negativicutes class, Anaeroselena agilis gen. nov. sp. nov.</title>
        <authorList>
            <person name="Prokofeva M.I."/>
            <person name="Elcheninov A.G."/>
            <person name="Klyukina A."/>
            <person name="Kublanov I.V."/>
            <person name="Frolov E.N."/>
            <person name="Podosokorskaya O.A."/>
        </authorList>
    </citation>
    <scope>NUCLEOTIDE SEQUENCE [LARGE SCALE GENOMIC DNA]</scope>
    <source>
        <strain evidence="12 13">4137-cl</strain>
    </source>
</reference>
<dbReference type="SUPFAM" id="SSF52317">
    <property type="entry name" value="Class I glutamine amidotransferase-like"/>
    <property type="match status" value="1"/>
</dbReference>
<keyword evidence="4 10" id="KW-0378">Hydrolase</keyword>
<evidence type="ECO:0000259" key="11">
    <source>
        <dbReference type="Pfam" id="PF00117"/>
    </source>
</evidence>
<organism evidence="12 13">
    <name type="scientific">Anaeroselena agilis</name>
    <dbReference type="NCBI Taxonomy" id="3063788"/>
    <lineage>
        <taxon>Bacteria</taxon>
        <taxon>Bacillati</taxon>
        <taxon>Bacillota</taxon>
        <taxon>Negativicutes</taxon>
        <taxon>Acetonemataceae</taxon>
        <taxon>Anaeroselena</taxon>
    </lineage>
</organism>
<dbReference type="Proteomes" id="UP001254848">
    <property type="component" value="Unassembled WGS sequence"/>
</dbReference>
<proteinExistence type="inferred from homology"/>
<dbReference type="RefSeq" id="WP_413778758.1">
    <property type="nucleotide sequence ID" value="NZ_JAUOZS010000001.1"/>
</dbReference>
<keyword evidence="5 10" id="KW-0315">Glutamine amidotransferase</keyword>
<keyword evidence="13" id="KW-1185">Reference proteome</keyword>
<sequence length="205" mass="21379">MNNVIAIIDYGVGNLYSVEKAFARLGADAVVTSDPAAITDAAKVVLPGVGAFGDCMSNLADYGLADVVREVVAKGTPLLGICVGLQILFAGSEEDPGVPGLGIFPGMVRRLVAPGLKVPHMGWNSLEFDGSSPLFAGLPGNPYVYFVHSYHAVPDDPAMITARTEYGGRVTAAVGRGNVHAVQFHPEKSGDVGLKILANFKELAI</sequence>
<evidence type="ECO:0000313" key="12">
    <source>
        <dbReference type="EMBL" id="MDT8900202.1"/>
    </source>
</evidence>
<comment type="function">
    <text evidence="10">IGPS catalyzes the conversion of PRFAR and glutamine to IGP, AICAR and glutamate. The HisH subunit catalyzes the hydrolysis of glutamine to glutamate and ammonia as part of the synthesis of IGP and AICAR. The resulting ammonia molecule is channeled to the active site of HisF.</text>
</comment>
<comment type="catalytic activity">
    <reaction evidence="9 10">
        <text>L-glutamine + H2O = L-glutamate + NH4(+)</text>
        <dbReference type="Rhea" id="RHEA:15889"/>
        <dbReference type="ChEBI" id="CHEBI:15377"/>
        <dbReference type="ChEBI" id="CHEBI:28938"/>
        <dbReference type="ChEBI" id="CHEBI:29985"/>
        <dbReference type="ChEBI" id="CHEBI:58359"/>
        <dbReference type="EC" id="3.5.1.2"/>
    </reaction>
</comment>
<feature type="active site" evidence="10">
    <location>
        <position position="187"/>
    </location>
</feature>
<keyword evidence="7 10" id="KW-0456">Lyase</keyword>
<keyword evidence="3 10" id="KW-0028">Amino-acid biosynthesis</keyword>
<dbReference type="EC" id="4.3.2.10" evidence="10"/>
<evidence type="ECO:0000256" key="5">
    <source>
        <dbReference type="ARBA" id="ARBA00022962"/>
    </source>
</evidence>
<feature type="active site" description="Nucleophile" evidence="10">
    <location>
        <position position="82"/>
    </location>
</feature>
<evidence type="ECO:0000256" key="9">
    <source>
        <dbReference type="ARBA" id="ARBA00049534"/>
    </source>
</evidence>
<dbReference type="EMBL" id="JAUOZS010000001">
    <property type="protein sequence ID" value="MDT8900202.1"/>
    <property type="molecule type" value="Genomic_DNA"/>
</dbReference>
<evidence type="ECO:0000256" key="2">
    <source>
        <dbReference type="ARBA" id="ARBA00011152"/>
    </source>
</evidence>
<dbReference type="GO" id="GO:0016829">
    <property type="term" value="F:lyase activity"/>
    <property type="evidence" value="ECO:0007669"/>
    <property type="project" value="UniProtKB-KW"/>
</dbReference>
<feature type="active site" evidence="10">
    <location>
        <position position="185"/>
    </location>
</feature>
<evidence type="ECO:0000256" key="1">
    <source>
        <dbReference type="ARBA" id="ARBA00005091"/>
    </source>
</evidence>
<dbReference type="PROSITE" id="PS51273">
    <property type="entry name" value="GATASE_TYPE_1"/>
    <property type="match status" value="1"/>
</dbReference>
<evidence type="ECO:0000313" key="13">
    <source>
        <dbReference type="Proteomes" id="UP001254848"/>
    </source>
</evidence>